<name>A0A6A5TKM2_9PLEO</name>
<feature type="compositionally biased region" description="Low complexity" evidence="1">
    <location>
        <begin position="31"/>
        <end position="161"/>
    </location>
</feature>
<sequence>MQFRIFLVFLLTSLVAASPLWERAPKKKPTTKAADPTTKAPASSNPPATSAQPTSAASSKASSVVSVKPTTAVSSAASSKASSAASSQASSKASSVSATSKASSAASGASTSAPSTTKAPTSSSASSGSGASSPTVSGSSHSSSGSLTQSGTSSSSASSSSASASSTALICGKACGTKSCPVKPKTSKRAEIDAEYFAKRTLEDVSSSQADKYVVKTIDKAGSTNGLDYTFSNDFAVSKHGSFANKPFPMFVTGLEGCTGVAIVSEKGYWISHFMEEAYQPDKKTQWASLMAAVNTGNTKYTKPDTLTDLFSADSKPEIYIMRPRDGNTNALLYEAQTKQIMDKIQTGALASVKVNKLEYKKPKNLAELNDAFEKTARGKMLIEYDNNQQVSGQTASPQQAVARIFMENTIYDQKWSARDNQKEGAADEKPAETAPEHRPTCLKDDTKTLTETDITTAFDSVFKTAIDVSSEIKQTGTSGDVKVQFNIKFSASQAGCKVASGRKIMKTMAKRMVLEAAKQCPKSGSTTEFMGSKPDVYNTSIGCLDIEVFKA</sequence>
<evidence type="ECO:0000313" key="3">
    <source>
        <dbReference type="EMBL" id="KAF1952242.1"/>
    </source>
</evidence>
<feature type="region of interest" description="Disordered" evidence="1">
    <location>
        <begin position="417"/>
        <end position="446"/>
    </location>
</feature>
<feature type="chain" id="PRO_5025460892" evidence="2">
    <location>
        <begin position="18"/>
        <end position="552"/>
    </location>
</feature>
<evidence type="ECO:0000256" key="2">
    <source>
        <dbReference type="SAM" id="SignalP"/>
    </source>
</evidence>
<dbReference type="EMBL" id="ML977012">
    <property type="protein sequence ID" value="KAF1952242.1"/>
    <property type="molecule type" value="Genomic_DNA"/>
</dbReference>
<gene>
    <name evidence="3" type="ORF">CC80DRAFT_495573</name>
</gene>
<dbReference type="AlphaFoldDB" id="A0A6A5TKM2"/>
<feature type="signal peptide" evidence="2">
    <location>
        <begin position="1"/>
        <end position="17"/>
    </location>
</feature>
<organism evidence="3 4">
    <name type="scientific">Byssothecium circinans</name>
    <dbReference type="NCBI Taxonomy" id="147558"/>
    <lineage>
        <taxon>Eukaryota</taxon>
        <taxon>Fungi</taxon>
        <taxon>Dikarya</taxon>
        <taxon>Ascomycota</taxon>
        <taxon>Pezizomycotina</taxon>
        <taxon>Dothideomycetes</taxon>
        <taxon>Pleosporomycetidae</taxon>
        <taxon>Pleosporales</taxon>
        <taxon>Massarineae</taxon>
        <taxon>Massarinaceae</taxon>
        <taxon>Byssothecium</taxon>
    </lineage>
</organism>
<dbReference type="Proteomes" id="UP000800035">
    <property type="component" value="Unassembled WGS sequence"/>
</dbReference>
<keyword evidence="4" id="KW-1185">Reference proteome</keyword>
<evidence type="ECO:0000313" key="4">
    <source>
        <dbReference type="Proteomes" id="UP000800035"/>
    </source>
</evidence>
<keyword evidence="2" id="KW-0732">Signal</keyword>
<proteinExistence type="predicted"/>
<evidence type="ECO:0000256" key="1">
    <source>
        <dbReference type="SAM" id="MobiDB-lite"/>
    </source>
</evidence>
<accession>A0A6A5TKM2</accession>
<feature type="region of interest" description="Disordered" evidence="1">
    <location>
        <begin position="25"/>
        <end position="161"/>
    </location>
</feature>
<reference evidence="3" key="1">
    <citation type="journal article" date="2020" name="Stud. Mycol.">
        <title>101 Dothideomycetes genomes: a test case for predicting lifestyles and emergence of pathogens.</title>
        <authorList>
            <person name="Haridas S."/>
            <person name="Albert R."/>
            <person name="Binder M."/>
            <person name="Bloem J."/>
            <person name="Labutti K."/>
            <person name="Salamov A."/>
            <person name="Andreopoulos B."/>
            <person name="Baker S."/>
            <person name="Barry K."/>
            <person name="Bills G."/>
            <person name="Bluhm B."/>
            <person name="Cannon C."/>
            <person name="Castanera R."/>
            <person name="Culley D."/>
            <person name="Daum C."/>
            <person name="Ezra D."/>
            <person name="Gonzalez J."/>
            <person name="Henrissat B."/>
            <person name="Kuo A."/>
            <person name="Liang C."/>
            <person name="Lipzen A."/>
            <person name="Lutzoni F."/>
            <person name="Magnuson J."/>
            <person name="Mondo S."/>
            <person name="Nolan M."/>
            <person name="Ohm R."/>
            <person name="Pangilinan J."/>
            <person name="Park H.-J."/>
            <person name="Ramirez L."/>
            <person name="Alfaro M."/>
            <person name="Sun H."/>
            <person name="Tritt A."/>
            <person name="Yoshinaga Y."/>
            <person name="Zwiers L.-H."/>
            <person name="Turgeon B."/>
            <person name="Goodwin S."/>
            <person name="Spatafora J."/>
            <person name="Crous P."/>
            <person name="Grigoriev I."/>
        </authorList>
    </citation>
    <scope>NUCLEOTIDE SEQUENCE</scope>
    <source>
        <strain evidence="3">CBS 675.92</strain>
    </source>
</reference>
<protein>
    <submittedName>
        <fullName evidence="3">Uncharacterized protein</fullName>
    </submittedName>
</protein>
<dbReference type="OrthoDB" id="3791985at2759"/>